<dbReference type="Pfam" id="PF20251">
    <property type="entry name" value="Big_14"/>
    <property type="match status" value="1"/>
</dbReference>
<sequence length="302" mass="32016">MRHRSGWIVCLCLCACLLLAGTAGAADTSGGAVSRGAFVDALYDAHVAHGGTPVVSEGSAAPFRDVGSWSPYFEALCWAKASGIANGYSGGTFRPDAPVTRQQAAVMLYRYAQVTELETEEISGRELASYQDAAAVPAWSREAVTWAVDRGLWFSGSAAQLRPAGTVTQEELAAMTEALFRGGLPAAEAPLDTGTEGLALELRQCSTTGATVLLKNGTEETFSYGADYGLYRQINGGWYQLNHDMVVIQVLYTLEPGASQELTFHWGDLEEVGVLAPGTYRISQSGTLGETPAAVAESFIIQ</sequence>
<dbReference type="Proteomes" id="UP000823824">
    <property type="component" value="Unassembled WGS sequence"/>
</dbReference>
<evidence type="ECO:0000256" key="1">
    <source>
        <dbReference type="ARBA" id="ARBA00022737"/>
    </source>
</evidence>
<gene>
    <name evidence="4" type="ORF">H9787_02315</name>
</gene>
<reference evidence="4" key="2">
    <citation type="submission" date="2021-04" db="EMBL/GenBank/DDBJ databases">
        <authorList>
            <person name="Gilroy R."/>
        </authorList>
    </citation>
    <scope>NUCLEOTIDE SEQUENCE</scope>
    <source>
        <strain evidence="4">ChiBcec18-1249</strain>
    </source>
</reference>
<dbReference type="InterPro" id="IPR001119">
    <property type="entry name" value="SLH_dom"/>
</dbReference>
<name>A0A9D2RRA4_9FIRM</name>
<reference evidence="4" key="1">
    <citation type="journal article" date="2021" name="PeerJ">
        <title>Extensive microbial diversity within the chicken gut microbiome revealed by metagenomics and culture.</title>
        <authorList>
            <person name="Gilroy R."/>
            <person name="Ravi A."/>
            <person name="Getino M."/>
            <person name="Pursley I."/>
            <person name="Horton D.L."/>
            <person name="Alikhan N.F."/>
            <person name="Baker D."/>
            <person name="Gharbi K."/>
            <person name="Hall N."/>
            <person name="Watson M."/>
            <person name="Adriaenssens E.M."/>
            <person name="Foster-Nyarko E."/>
            <person name="Jarju S."/>
            <person name="Secka A."/>
            <person name="Antonio M."/>
            <person name="Oren A."/>
            <person name="Chaudhuri R.R."/>
            <person name="La Ragione R."/>
            <person name="Hildebrand F."/>
            <person name="Pallen M.J."/>
        </authorList>
    </citation>
    <scope>NUCLEOTIDE SEQUENCE</scope>
    <source>
        <strain evidence="4">ChiBcec18-1249</strain>
    </source>
</reference>
<feature type="chain" id="PRO_5038471407" evidence="2">
    <location>
        <begin position="26"/>
        <end position="302"/>
    </location>
</feature>
<dbReference type="AlphaFoldDB" id="A0A9D2RRA4"/>
<keyword evidence="1" id="KW-0677">Repeat</keyword>
<dbReference type="PROSITE" id="PS51272">
    <property type="entry name" value="SLH"/>
    <property type="match status" value="2"/>
</dbReference>
<dbReference type="Pfam" id="PF00395">
    <property type="entry name" value="SLH"/>
    <property type="match status" value="2"/>
</dbReference>
<protein>
    <submittedName>
        <fullName evidence="4">S-layer homology domain-containing protein</fullName>
    </submittedName>
</protein>
<proteinExistence type="predicted"/>
<accession>A0A9D2RRA4</accession>
<dbReference type="EMBL" id="DWZJ01000017">
    <property type="protein sequence ID" value="HJB12531.1"/>
    <property type="molecule type" value="Genomic_DNA"/>
</dbReference>
<keyword evidence="2" id="KW-0732">Signal</keyword>
<comment type="caution">
    <text evidence="4">The sequence shown here is derived from an EMBL/GenBank/DDBJ whole genome shotgun (WGS) entry which is preliminary data.</text>
</comment>
<evidence type="ECO:0000256" key="2">
    <source>
        <dbReference type="SAM" id="SignalP"/>
    </source>
</evidence>
<feature type="signal peptide" evidence="2">
    <location>
        <begin position="1"/>
        <end position="25"/>
    </location>
</feature>
<feature type="domain" description="SLH" evidence="3">
    <location>
        <begin position="59"/>
        <end position="122"/>
    </location>
</feature>
<evidence type="ECO:0000313" key="5">
    <source>
        <dbReference type="Proteomes" id="UP000823824"/>
    </source>
</evidence>
<dbReference type="InterPro" id="IPR046878">
    <property type="entry name" value="Big_14"/>
</dbReference>
<feature type="domain" description="SLH" evidence="3">
    <location>
        <begin position="127"/>
        <end position="190"/>
    </location>
</feature>
<organism evidence="4 5">
    <name type="scientific">Candidatus Oscillibacter excrementigallinarum</name>
    <dbReference type="NCBI Taxonomy" id="2838716"/>
    <lineage>
        <taxon>Bacteria</taxon>
        <taxon>Bacillati</taxon>
        <taxon>Bacillota</taxon>
        <taxon>Clostridia</taxon>
        <taxon>Eubacteriales</taxon>
        <taxon>Oscillospiraceae</taxon>
        <taxon>Oscillibacter</taxon>
    </lineage>
</organism>
<evidence type="ECO:0000259" key="3">
    <source>
        <dbReference type="PROSITE" id="PS51272"/>
    </source>
</evidence>
<evidence type="ECO:0000313" key="4">
    <source>
        <dbReference type="EMBL" id="HJB12531.1"/>
    </source>
</evidence>